<dbReference type="CDD" id="cd02248">
    <property type="entry name" value="Peptidase_C1A"/>
    <property type="match status" value="1"/>
</dbReference>
<sequence length="380" mass="40671">MTRLLLCVLLSVPFEALSSRAAISFAYRAFRDEFRSEGPPHRDPVPYAERLAIFEASKARVEALNARPHASWVAKINRFADFTEAELRALRGYQRVGGRWEGGRQAPSFSSFLESQPQRSVAESMDWREHLHHSTGKGFIRNQGACGSCWAVAAVGALEMHAEIAGATPALLSPEQLVDCVQNPRHCGGNGGCSGATAELAFKYVAEHGLVRMGDYAGKGDGKCVSPASPALRIQRFETLPVNELEPLLRAVAAKGPVVVSVEASGWSLYSEGVFADCGVDAEVNHAVLMVGYGTDAKLGKYYLIRNSWGPDWGEAGYIKLKRHDSDKGAEAGHCGTDYDPKAGVGCDNGSKTLPVCGMCGVLSDSSYPIDVSFSGAAGV</sequence>
<dbReference type="InterPro" id="IPR000668">
    <property type="entry name" value="Peptidase_C1A_C"/>
</dbReference>
<keyword evidence="4" id="KW-0732">Signal</keyword>
<dbReference type="InterPro" id="IPR025660">
    <property type="entry name" value="Pept_his_AS"/>
</dbReference>
<comment type="similarity">
    <text evidence="1">Belongs to the peptidase C1 family.</text>
</comment>
<dbReference type="GO" id="GO:0006508">
    <property type="term" value="P:proteolysis"/>
    <property type="evidence" value="ECO:0007669"/>
    <property type="project" value="InterPro"/>
</dbReference>
<dbReference type="PANTHER" id="PTHR12411">
    <property type="entry name" value="CYSTEINE PROTEASE FAMILY C1-RELATED"/>
    <property type="match status" value="1"/>
</dbReference>
<proteinExistence type="inferred from homology"/>
<dbReference type="PRINTS" id="PR00705">
    <property type="entry name" value="PAPAIN"/>
</dbReference>
<dbReference type="GO" id="GO:0008234">
    <property type="term" value="F:cysteine-type peptidase activity"/>
    <property type="evidence" value="ECO:0007669"/>
    <property type="project" value="InterPro"/>
</dbReference>
<gene>
    <name evidence="6" type="ORF">ACAT0790_LOCUS28282</name>
</gene>
<accession>A0A7S1W1I0</accession>
<protein>
    <recommendedName>
        <fullName evidence="5">Peptidase C1A papain C-terminal domain-containing protein</fullName>
    </recommendedName>
</protein>
<dbReference type="Gene3D" id="3.90.70.10">
    <property type="entry name" value="Cysteine proteinases"/>
    <property type="match status" value="1"/>
</dbReference>
<evidence type="ECO:0000256" key="2">
    <source>
        <dbReference type="ARBA" id="ARBA00023145"/>
    </source>
</evidence>
<evidence type="ECO:0000313" key="6">
    <source>
        <dbReference type="EMBL" id="CAD9143775.1"/>
    </source>
</evidence>
<dbReference type="PROSITE" id="PS00139">
    <property type="entry name" value="THIOL_PROTEASE_CYS"/>
    <property type="match status" value="1"/>
</dbReference>
<organism evidence="6">
    <name type="scientific">Alexandrium catenella</name>
    <name type="common">Red tide dinoflagellate</name>
    <name type="synonym">Gonyaulax catenella</name>
    <dbReference type="NCBI Taxonomy" id="2925"/>
    <lineage>
        <taxon>Eukaryota</taxon>
        <taxon>Sar</taxon>
        <taxon>Alveolata</taxon>
        <taxon>Dinophyceae</taxon>
        <taxon>Gonyaulacales</taxon>
        <taxon>Pyrocystaceae</taxon>
        <taxon>Alexandrium</taxon>
    </lineage>
</organism>
<evidence type="ECO:0000259" key="5">
    <source>
        <dbReference type="SMART" id="SM00645"/>
    </source>
</evidence>
<dbReference type="PROSITE" id="PS00639">
    <property type="entry name" value="THIOL_PROTEASE_HIS"/>
    <property type="match status" value="1"/>
</dbReference>
<evidence type="ECO:0000256" key="4">
    <source>
        <dbReference type="SAM" id="SignalP"/>
    </source>
</evidence>
<reference evidence="6" key="1">
    <citation type="submission" date="2021-01" db="EMBL/GenBank/DDBJ databases">
        <authorList>
            <person name="Corre E."/>
            <person name="Pelletier E."/>
            <person name="Niang G."/>
            <person name="Scheremetjew M."/>
            <person name="Finn R."/>
            <person name="Kale V."/>
            <person name="Holt S."/>
            <person name="Cochrane G."/>
            <person name="Meng A."/>
            <person name="Brown T."/>
            <person name="Cohen L."/>
        </authorList>
    </citation>
    <scope>NUCLEOTIDE SEQUENCE</scope>
    <source>
        <strain evidence="6">OF101</strain>
    </source>
</reference>
<dbReference type="Pfam" id="PF00112">
    <property type="entry name" value="Peptidase_C1"/>
    <property type="match status" value="1"/>
</dbReference>
<dbReference type="InterPro" id="IPR038765">
    <property type="entry name" value="Papain-like_cys_pep_sf"/>
</dbReference>
<dbReference type="SUPFAM" id="SSF54001">
    <property type="entry name" value="Cysteine proteinases"/>
    <property type="match status" value="1"/>
</dbReference>
<dbReference type="AlphaFoldDB" id="A0A7S1W1I0"/>
<dbReference type="InterPro" id="IPR039417">
    <property type="entry name" value="Peptidase_C1A_papain-like"/>
</dbReference>
<dbReference type="Pfam" id="PF08246">
    <property type="entry name" value="Inhibitor_I29"/>
    <property type="match status" value="1"/>
</dbReference>
<name>A0A7S1W1I0_ALECA</name>
<dbReference type="EMBL" id="HBGE01046856">
    <property type="protein sequence ID" value="CAD9143775.1"/>
    <property type="molecule type" value="Transcribed_RNA"/>
</dbReference>
<keyword evidence="3" id="KW-1015">Disulfide bond</keyword>
<feature type="domain" description="Peptidase C1A papain C-terminal" evidence="5">
    <location>
        <begin position="121"/>
        <end position="345"/>
    </location>
</feature>
<keyword evidence="2" id="KW-0865">Zymogen</keyword>
<dbReference type="InterPro" id="IPR013201">
    <property type="entry name" value="Prot_inhib_I29"/>
</dbReference>
<feature type="signal peptide" evidence="4">
    <location>
        <begin position="1"/>
        <end position="18"/>
    </location>
</feature>
<evidence type="ECO:0000256" key="1">
    <source>
        <dbReference type="ARBA" id="ARBA00008455"/>
    </source>
</evidence>
<dbReference type="InterPro" id="IPR013128">
    <property type="entry name" value="Peptidase_C1A"/>
</dbReference>
<feature type="chain" id="PRO_5031185140" description="Peptidase C1A papain C-terminal domain-containing protein" evidence="4">
    <location>
        <begin position="19"/>
        <end position="380"/>
    </location>
</feature>
<dbReference type="SMART" id="SM00645">
    <property type="entry name" value="Pept_C1"/>
    <property type="match status" value="1"/>
</dbReference>
<dbReference type="InterPro" id="IPR000169">
    <property type="entry name" value="Pept_cys_AS"/>
</dbReference>
<evidence type="ECO:0000256" key="3">
    <source>
        <dbReference type="ARBA" id="ARBA00023157"/>
    </source>
</evidence>